<evidence type="ECO:0000256" key="2">
    <source>
        <dbReference type="ARBA" id="ARBA00004776"/>
    </source>
</evidence>
<evidence type="ECO:0000256" key="12">
    <source>
        <dbReference type="SAM" id="SignalP"/>
    </source>
</evidence>
<evidence type="ECO:0000256" key="7">
    <source>
        <dbReference type="ARBA" id="ARBA00022833"/>
    </source>
</evidence>
<keyword evidence="5 12" id="KW-0732">Signal</keyword>
<evidence type="ECO:0000256" key="5">
    <source>
        <dbReference type="ARBA" id="ARBA00022729"/>
    </source>
</evidence>
<feature type="chain" id="PRO_5046211944" description="Murein endopeptidase K" evidence="12">
    <location>
        <begin position="31"/>
        <end position="549"/>
    </location>
</feature>
<evidence type="ECO:0000256" key="4">
    <source>
        <dbReference type="ARBA" id="ARBA00022723"/>
    </source>
</evidence>
<keyword evidence="6" id="KW-0378">Hydrolase</keyword>
<keyword evidence="9" id="KW-0961">Cell wall biogenesis/degradation</keyword>
<evidence type="ECO:0000256" key="11">
    <source>
        <dbReference type="ARBA" id="ARBA00093666"/>
    </source>
</evidence>
<gene>
    <name evidence="13" type="ORF">PSQ90_11260</name>
</gene>
<accession>A0ABY7YUK8</accession>
<reference evidence="13 14" key="1">
    <citation type="submission" date="2023-02" db="EMBL/GenBank/DDBJ databases">
        <title>Devosia chondri sp. nov., isolated from the phycosphere of marine algae.</title>
        <authorList>
            <person name="Kim J.M."/>
            <person name="Lee J.K."/>
            <person name="Choi B.J."/>
            <person name="Bayburt H."/>
            <person name="Jeon C.O."/>
        </authorList>
    </citation>
    <scope>NUCLEOTIDE SEQUENCE [LARGE SCALE GENOMIC DNA]</scope>
    <source>
        <strain evidence="13 14">G2-5</strain>
    </source>
</reference>
<comment type="pathway">
    <text evidence="2">Cell wall biogenesis; cell wall polysaccharide biosynthesis.</text>
</comment>
<dbReference type="RefSeq" id="WP_282210401.1">
    <property type="nucleotide sequence ID" value="NZ_CP118247.1"/>
</dbReference>
<comment type="similarity">
    <text evidence="10">Belongs to the peptidase M15 family.</text>
</comment>
<dbReference type="SUPFAM" id="SSF55166">
    <property type="entry name" value="Hedgehog/DD-peptidase"/>
    <property type="match status" value="1"/>
</dbReference>
<proteinExistence type="inferred from homology"/>
<name>A0ABY7YUK8_9HYPH</name>
<dbReference type="PANTHER" id="PTHR37425">
    <property type="match status" value="1"/>
</dbReference>
<sequence length="549" mass="58572">MRQFHFARLLVAAVMSFTLSLGAFIVPAQAASERALYLYYTHTKETARIVFKRNGRYVSSGLSQLNYFLRDWRRNEPTKMDPALFDLIWEVYQDVGATQPVNVVSAYRAPATNEMLRSRSGSGVAKDSQHTKGNAMDFFIPGISLTKLRAVAMKKQVGGVGYYPTSGSPFVHLDTGNVRAWPRMTRAQLKQVFPDGKTLHVPTDGKPLSNSGRQYAQAQWQRCHMVPCNGSSSSRTAVASAETKHSGTTLMDLFFGDNADEAEDQADVAPNAAPVKTAAATNQPRIAPTPFMRPQGLGEITQVAAVQNPSDFPFSSVGSAPLSAPQPAIKSHAMLVATAAALPAGQTGQTALTALAEIGAPIPAARVLMTNDPSNIVTAYAPSPAEPGAQRAVEMIIDRSTNTASLAPAPTQASKPRLTLTGASGLRSASLGGGNQLGDLANLFDLTWGAVADDTSATPIARALAKRTIGQPRAVDLIAPDLEHIADVFLTPVVMTSEHFAVIYDHDEADFSPETELGADVTKMGIGDEPPAFSHEKFVTNAPLTVAFR</sequence>
<keyword evidence="3" id="KW-0645">Protease</keyword>
<keyword evidence="14" id="KW-1185">Reference proteome</keyword>
<organism evidence="13 14">
    <name type="scientific">Devosia rhodophyticola</name>
    <dbReference type="NCBI Taxonomy" id="3026423"/>
    <lineage>
        <taxon>Bacteria</taxon>
        <taxon>Pseudomonadati</taxon>
        <taxon>Pseudomonadota</taxon>
        <taxon>Alphaproteobacteria</taxon>
        <taxon>Hyphomicrobiales</taxon>
        <taxon>Devosiaceae</taxon>
        <taxon>Devosia</taxon>
    </lineage>
</organism>
<dbReference type="InterPro" id="IPR009045">
    <property type="entry name" value="Zn_M74/Hedgehog-like"/>
</dbReference>
<keyword evidence="4" id="KW-0479">Metal-binding</keyword>
<evidence type="ECO:0000256" key="9">
    <source>
        <dbReference type="ARBA" id="ARBA00023316"/>
    </source>
</evidence>
<keyword evidence="7" id="KW-0862">Zinc</keyword>
<evidence type="ECO:0000313" key="14">
    <source>
        <dbReference type="Proteomes" id="UP001222118"/>
    </source>
</evidence>
<dbReference type="CDD" id="cd14844">
    <property type="entry name" value="Zn-DD-carboxypeptidase_like"/>
    <property type="match status" value="1"/>
</dbReference>
<dbReference type="Gene3D" id="3.30.1380.10">
    <property type="match status" value="1"/>
</dbReference>
<dbReference type="EMBL" id="CP118247">
    <property type="protein sequence ID" value="WDR04882.1"/>
    <property type="molecule type" value="Genomic_DNA"/>
</dbReference>
<evidence type="ECO:0000256" key="1">
    <source>
        <dbReference type="ARBA" id="ARBA00001947"/>
    </source>
</evidence>
<dbReference type="PANTHER" id="PTHR37425:SF1">
    <property type="entry name" value="OUTER MEMBRANE PROTEIN"/>
    <property type="match status" value="1"/>
</dbReference>
<keyword evidence="8" id="KW-0482">Metalloprotease</keyword>
<dbReference type="InterPro" id="IPR010275">
    <property type="entry name" value="MepK"/>
</dbReference>
<evidence type="ECO:0000256" key="6">
    <source>
        <dbReference type="ARBA" id="ARBA00022801"/>
    </source>
</evidence>
<evidence type="ECO:0000256" key="3">
    <source>
        <dbReference type="ARBA" id="ARBA00022670"/>
    </source>
</evidence>
<protein>
    <recommendedName>
        <fullName evidence="11">Murein endopeptidase K</fullName>
    </recommendedName>
</protein>
<evidence type="ECO:0000256" key="10">
    <source>
        <dbReference type="ARBA" id="ARBA00093448"/>
    </source>
</evidence>
<dbReference type="Pfam" id="PF05951">
    <property type="entry name" value="Peptidase_M15_2"/>
    <property type="match status" value="1"/>
</dbReference>
<dbReference type="Proteomes" id="UP001222118">
    <property type="component" value="Chromosome"/>
</dbReference>
<evidence type="ECO:0000256" key="8">
    <source>
        <dbReference type="ARBA" id="ARBA00023049"/>
    </source>
</evidence>
<comment type="cofactor">
    <cofactor evidence="1">
        <name>Zn(2+)</name>
        <dbReference type="ChEBI" id="CHEBI:29105"/>
    </cofactor>
</comment>
<evidence type="ECO:0000313" key="13">
    <source>
        <dbReference type="EMBL" id="WDR04882.1"/>
    </source>
</evidence>
<feature type="signal peptide" evidence="12">
    <location>
        <begin position="1"/>
        <end position="30"/>
    </location>
</feature>